<keyword evidence="2" id="KW-1185">Reference proteome</keyword>
<sequence>MKISSTRKLKSSANIFLTSSPISAPYSSEYPSSFEVGSSWRKWVLTCSTTASQSSGSTFLNLYFPSPQYPSTRP</sequence>
<dbReference type="EMBL" id="LJIJ01000139">
    <property type="protein sequence ID" value="ODN01784.1"/>
    <property type="molecule type" value="Genomic_DNA"/>
</dbReference>
<comment type="caution">
    <text evidence="1">The sequence shown here is derived from an EMBL/GenBank/DDBJ whole genome shotgun (WGS) entry which is preliminary data.</text>
</comment>
<evidence type="ECO:0000313" key="2">
    <source>
        <dbReference type="Proteomes" id="UP000094527"/>
    </source>
</evidence>
<protein>
    <submittedName>
        <fullName evidence="1">Uncharacterized protein</fullName>
    </submittedName>
</protein>
<dbReference type="Proteomes" id="UP000094527">
    <property type="component" value="Unassembled WGS sequence"/>
</dbReference>
<reference evidence="1 2" key="1">
    <citation type="journal article" date="2016" name="Genome Biol. Evol.">
        <title>Gene Family Evolution Reflects Adaptation to Soil Environmental Stressors in the Genome of the Collembolan Orchesella cincta.</title>
        <authorList>
            <person name="Faddeeva-Vakhrusheva A."/>
            <person name="Derks M.F."/>
            <person name="Anvar S.Y."/>
            <person name="Agamennone V."/>
            <person name="Suring W."/>
            <person name="Smit S."/>
            <person name="van Straalen N.M."/>
            <person name="Roelofs D."/>
        </authorList>
    </citation>
    <scope>NUCLEOTIDE SEQUENCE [LARGE SCALE GENOMIC DNA]</scope>
    <source>
        <tissue evidence="1">Mixed pool</tissue>
    </source>
</reference>
<proteinExistence type="predicted"/>
<dbReference type="AlphaFoldDB" id="A0A1D2N966"/>
<accession>A0A1D2N966</accession>
<organism evidence="1 2">
    <name type="scientific">Orchesella cincta</name>
    <name type="common">Springtail</name>
    <name type="synonym">Podura cincta</name>
    <dbReference type="NCBI Taxonomy" id="48709"/>
    <lineage>
        <taxon>Eukaryota</taxon>
        <taxon>Metazoa</taxon>
        <taxon>Ecdysozoa</taxon>
        <taxon>Arthropoda</taxon>
        <taxon>Hexapoda</taxon>
        <taxon>Collembola</taxon>
        <taxon>Entomobryomorpha</taxon>
        <taxon>Entomobryoidea</taxon>
        <taxon>Orchesellidae</taxon>
        <taxon>Orchesellinae</taxon>
        <taxon>Orchesella</taxon>
    </lineage>
</organism>
<gene>
    <name evidence="1" type="ORF">Ocin01_04907</name>
</gene>
<name>A0A1D2N966_ORCCI</name>
<evidence type="ECO:0000313" key="1">
    <source>
        <dbReference type="EMBL" id="ODN01784.1"/>
    </source>
</evidence>